<gene>
    <name evidence="1" type="ORF">GCM10010390_20380</name>
</gene>
<reference evidence="1 2" key="1">
    <citation type="journal article" date="2019" name="Int. J. Syst. Evol. Microbiol.">
        <title>The Global Catalogue of Microorganisms (GCM) 10K type strain sequencing project: providing services to taxonomists for standard genome sequencing and annotation.</title>
        <authorList>
            <consortium name="The Broad Institute Genomics Platform"/>
            <consortium name="The Broad Institute Genome Sequencing Center for Infectious Disease"/>
            <person name="Wu L."/>
            <person name="Ma J."/>
        </authorList>
    </citation>
    <scope>NUCLEOTIDE SEQUENCE [LARGE SCALE GENOMIC DNA]</scope>
    <source>
        <strain evidence="1 2">JCM 5052</strain>
    </source>
</reference>
<evidence type="ECO:0000313" key="2">
    <source>
        <dbReference type="Proteomes" id="UP001501576"/>
    </source>
</evidence>
<sequence>MGKLLVCGGAWHLPPAAVAGTWFMDDQAGLDGHPERGMGRGIDTRSGRPVYWLMPRAMPITRPHDPLITMMNRTPVYWAMARITARPDCCRS</sequence>
<accession>A0ABN1CFC1</accession>
<proteinExistence type="predicted"/>
<dbReference type="Proteomes" id="UP001501576">
    <property type="component" value="Unassembled WGS sequence"/>
</dbReference>
<comment type="caution">
    <text evidence="1">The sequence shown here is derived from an EMBL/GenBank/DDBJ whole genome shotgun (WGS) entry which is preliminary data.</text>
</comment>
<protein>
    <submittedName>
        <fullName evidence="1">Uncharacterized protein</fullName>
    </submittedName>
</protein>
<evidence type="ECO:0000313" key="1">
    <source>
        <dbReference type="EMBL" id="GAA0518047.1"/>
    </source>
</evidence>
<keyword evidence="2" id="KW-1185">Reference proteome</keyword>
<name>A0ABN1CFC1_9ACTN</name>
<organism evidence="1 2">
    <name type="scientific">Streptomyces mordarskii</name>
    <dbReference type="NCBI Taxonomy" id="1226758"/>
    <lineage>
        <taxon>Bacteria</taxon>
        <taxon>Bacillati</taxon>
        <taxon>Actinomycetota</taxon>
        <taxon>Actinomycetes</taxon>
        <taxon>Kitasatosporales</taxon>
        <taxon>Streptomycetaceae</taxon>
        <taxon>Streptomyces</taxon>
    </lineage>
</organism>
<dbReference type="EMBL" id="BAAABZ010000013">
    <property type="protein sequence ID" value="GAA0518047.1"/>
    <property type="molecule type" value="Genomic_DNA"/>
</dbReference>